<dbReference type="EMBL" id="PISP01000006">
    <property type="protein sequence ID" value="PKD42487.1"/>
    <property type="molecule type" value="Genomic_DNA"/>
</dbReference>
<accession>A0A2N0VE70</accession>
<dbReference type="SUPFAM" id="SSF49344">
    <property type="entry name" value="CBD9-like"/>
    <property type="match status" value="1"/>
</dbReference>
<dbReference type="GO" id="GO:0016787">
    <property type="term" value="F:hydrolase activity"/>
    <property type="evidence" value="ECO:0007669"/>
    <property type="project" value="UniProtKB-KW"/>
</dbReference>
<dbReference type="RefSeq" id="WP_101074172.1">
    <property type="nucleotide sequence ID" value="NZ_PISP01000006.1"/>
</dbReference>
<gene>
    <name evidence="2" type="ORF">CWD77_13805</name>
</gene>
<comment type="caution">
    <text evidence="2">The sequence shown here is derived from an EMBL/GenBank/DDBJ whole genome shotgun (WGS) entry which is preliminary data.</text>
</comment>
<proteinExistence type="predicted"/>
<sequence length="737" mass="83760">MFKTNFILLTFALFLLYGGELIAKQASSNDGDYSIRAHKLSDNESVQLDGHLNESIWQRISPTTNFTQQEPKEGGIPSENTEIYISYDESNLYIGAILYDNSPNQILAYQKRRDQGLGADDRFMWILDTFNSGRTAYFFETNPAALRGDGLLTVGQGTNLNKAWDGIWDAKTQITDQGWSVEIRIPFSSIDFDPENTTWGINFQRTIRRVNEEILWSGWKRNQGLFRPQDAGTLTGLTGLSQGVGLEVKPFTTGNRNMTHPPASDRSVDKSVDAGFDASYSFTPSIRASLTINTDFAETEVDQRRVNLTRFPLRFPEQRDFFLEGSGIFSFVPSSGVEPFFSRRIGLVGGQPVPITGGLRILGREGNTNLGLYQIRTGESDVSSAEDFTAARVSQNIFSESSIGLIYTRRGKTGSNPLNTDHTLGTDLELGTSSFLGNKNLQFQAFFVWHNEGSSGFSNQFWDRTSRGIRLNYPNFPFYSWVSYREFGSSFNPAIGFTPRNGFRRLQPTAGYNWIFSESPMLRSWEVQLRFEYLTNLDFEPETINTTLTPIEIQFESGEQLEMSVSRNFEQIYEGFDILRDGTVIILPGRYRNWGVNSGFETAGFRKLSGEIEYSYEGFWTGTREEIELEGTVRPYRGINLSANWARSYVKLPETSFTTNLFVLRSNVDLTPDIAFTQIVQYDDLSNLLGLYNRFRWTLTPGSDLFLVFTRNWLDTENRLEAIESQAAIKINYTYRF</sequence>
<feature type="domain" description="DUF5916" evidence="1">
    <location>
        <begin position="246"/>
        <end position="346"/>
    </location>
</feature>
<evidence type="ECO:0000259" key="1">
    <source>
        <dbReference type="Pfam" id="PF19313"/>
    </source>
</evidence>
<dbReference type="InterPro" id="IPR045670">
    <property type="entry name" value="DUF5916"/>
</dbReference>
<organism evidence="2 3">
    <name type="scientific">Rhodohalobacter barkolensis</name>
    <dbReference type="NCBI Taxonomy" id="2053187"/>
    <lineage>
        <taxon>Bacteria</taxon>
        <taxon>Pseudomonadati</taxon>
        <taxon>Balneolota</taxon>
        <taxon>Balneolia</taxon>
        <taxon>Balneolales</taxon>
        <taxon>Balneolaceae</taxon>
        <taxon>Rhodohalobacter</taxon>
    </lineage>
</organism>
<dbReference type="CDD" id="cd09618">
    <property type="entry name" value="CBM9_like_2"/>
    <property type="match status" value="1"/>
</dbReference>
<evidence type="ECO:0000313" key="3">
    <source>
        <dbReference type="Proteomes" id="UP000233398"/>
    </source>
</evidence>
<dbReference type="OrthoDB" id="9786766at2"/>
<evidence type="ECO:0000313" key="2">
    <source>
        <dbReference type="EMBL" id="PKD42487.1"/>
    </source>
</evidence>
<protein>
    <submittedName>
        <fullName evidence="2">Hydrolase</fullName>
    </submittedName>
</protein>
<keyword evidence="2" id="KW-0378">Hydrolase</keyword>
<dbReference type="AlphaFoldDB" id="A0A2N0VE70"/>
<dbReference type="Proteomes" id="UP000233398">
    <property type="component" value="Unassembled WGS sequence"/>
</dbReference>
<dbReference type="Gene3D" id="2.60.40.1190">
    <property type="match status" value="1"/>
</dbReference>
<reference evidence="2 3" key="1">
    <citation type="submission" date="2017-11" db="EMBL/GenBank/DDBJ databases">
        <title>Rhodohalobacter 15182 sp. nov., isolated from a salt lake.</title>
        <authorList>
            <person name="Han S."/>
        </authorList>
    </citation>
    <scope>NUCLEOTIDE SEQUENCE [LARGE SCALE GENOMIC DNA]</scope>
    <source>
        <strain evidence="2 3">15182</strain>
    </source>
</reference>
<keyword evidence="3" id="KW-1185">Reference proteome</keyword>
<name>A0A2N0VE70_9BACT</name>
<dbReference type="Pfam" id="PF19313">
    <property type="entry name" value="DUF5916"/>
    <property type="match status" value="1"/>
</dbReference>